<reference evidence="1 2" key="1">
    <citation type="journal article" date="2020" name="Phytopathology">
        <title>Genome Sequence Resources of Colletotrichum truncatum, C. plurivorum, C. musicola, and C. sojae: Four Species Pathogenic to Soybean (Glycine max).</title>
        <authorList>
            <person name="Rogerio F."/>
            <person name="Boufleur T.R."/>
            <person name="Ciampi-Guillardi M."/>
            <person name="Sukno S.A."/>
            <person name="Thon M.R."/>
            <person name="Massola Junior N.S."/>
            <person name="Baroncelli R."/>
        </authorList>
    </citation>
    <scope>NUCLEOTIDE SEQUENCE [LARGE SCALE GENOMIC DNA]</scope>
    <source>
        <strain evidence="1 2">CMES1059</strain>
    </source>
</reference>
<gene>
    <name evidence="1" type="ORF">CTRU02_206878</name>
</gene>
<organism evidence="1 2">
    <name type="scientific">Colletotrichum truncatum</name>
    <name type="common">Anthracnose fungus</name>
    <name type="synonym">Colletotrichum capsici</name>
    <dbReference type="NCBI Taxonomy" id="5467"/>
    <lineage>
        <taxon>Eukaryota</taxon>
        <taxon>Fungi</taxon>
        <taxon>Dikarya</taxon>
        <taxon>Ascomycota</taxon>
        <taxon>Pezizomycotina</taxon>
        <taxon>Sordariomycetes</taxon>
        <taxon>Hypocreomycetidae</taxon>
        <taxon>Glomerellales</taxon>
        <taxon>Glomerellaceae</taxon>
        <taxon>Colletotrichum</taxon>
        <taxon>Colletotrichum truncatum species complex</taxon>
    </lineage>
</organism>
<dbReference type="Proteomes" id="UP000805649">
    <property type="component" value="Unassembled WGS sequence"/>
</dbReference>
<keyword evidence="2" id="KW-1185">Reference proteome</keyword>
<sequence>MVSLQLTAESHGNLAFSSARMQSQLGNKSRPMQSVEICIHNNWVASEGTLILHLSAVPNIHGDPPLRMTGNSIFSGFLVARHNMPPSPQDNGVVMMWPKVTSPETTQLCYNMP</sequence>
<protein>
    <submittedName>
        <fullName evidence="1">Uncharacterized protein</fullName>
    </submittedName>
</protein>
<accession>A0ACC3YZ98</accession>
<dbReference type="EMBL" id="VUJX02000004">
    <property type="protein sequence ID" value="KAL0937147.1"/>
    <property type="molecule type" value="Genomic_DNA"/>
</dbReference>
<evidence type="ECO:0000313" key="1">
    <source>
        <dbReference type="EMBL" id="KAL0937147.1"/>
    </source>
</evidence>
<proteinExistence type="predicted"/>
<comment type="caution">
    <text evidence="1">The sequence shown here is derived from an EMBL/GenBank/DDBJ whole genome shotgun (WGS) entry which is preliminary data.</text>
</comment>
<evidence type="ECO:0000313" key="2">
    <source>
        <dbReference type="Proteomes" id="UP000805649"/>
    </source>
</evidence>
<name>A0ACC3YZ98_COLTU</name>